<dbReference type="Proteomes" id="UP001652432">
    <property type="component" value="Unassembled WGS sequence"/>
</dbReference>
<name>A0ABT2T4G7_9FIRM</name>
<organism evidence="2 3">
    <name type="scientific">Suilimivivens aceti</name>
    <dbReference type="NCBI Taxonomy" id="2981774"/>
    <lineage>
        <taxon>Bacteria</taxon>
        <taxon>Bacillati</taxon>
        <taxon>Bacillota</taxon>
        <taxon>Clostridia</taxon>
        <taxon>Lachnospirales</taxon>
        <taxon>Lachnospiraceae</taxon>
        <taxon>Suilimivivens</taxon>
    </lineage>
</organism>
<feature type="domain" description="SHOCT-like" evidence="1">
    <location>
        <begin position="4"/>
        <end position="43"/>
    </location>
</feature>
<gene>
    <name evidence="2" type="ORF">OCV77_11715</name>
</gene>
<dbReference type="Pfam" id="PF20612">
    <property type="entry name" value="SHOCT_2"/>
    <property type="match status" value="1"/>
</dbReference>
<reference evidence="2 3" key="1">
    <citation type="journal article" date="2021" name="ISME Commun">
        <title>Automated analysis of genomic sequences facilitates high-throughput and comprehensive description of bacteria.</title>
        <authorList>
            <person name="Hitch T.C.A."/>
        </authorList>
    </citation>
    <scope>NUCLEOTIDE SEQUENCE [LARGE SCALE GENOMIC DNA]</scope>
    <source>
        <strain evidence="2 3">Sanger_18</strain>
    </source>
</reference>
<sequence length="49" mass="6065">MEKKRLLRYSMQLSMLRQLLNKKLISEFEYKKIKKRLMRDYNIVSDITA</sequence>
<evidence type="ECO:0000313" key="2">
    <source>
        <dbReference type="EMBL" id="MCU6745150.1"/>
    </source>
</evidence>
<evidence type="ECO:0000313" key="3">
    <source>
        <dbReference type="Proteomes" id="UP001652432"/>
    </source>
</evidence>
<dbReference type="RefSeq" id="WP_138347652.1">
    <property type="nucleotide sequence ID" value="NZ_JAOQKJ010000009.1"/>
</dbReference>
<dbReference type="EMBL" id="JAOQKJ010000009">
    <property type="protein sequence ID" value="MCU6745150.1"/>
    <property type="molecule type" value="Genomic_DNA"/>
</dbReference>
<protein>
    <submittedName>
        <fullName evidence="2">Conjugal transfer protein</fullName>
    </submittedName>
</protein>
<comment type="caution">
    <text evidence="2">The sequence shown here is derived from an EMBL/GenBank/DDBJ whole genome shotgun (WGS) entry which is preliminary data.</text>
</comment>
<dbReference type="InterPro" id="IPR046749">
    <property type="entry name" value="SHOCT_2"/>
</dbReference>
<proteinExistence type="predicted"/>
<accession>A0ABT2T4G7</accession>
<evidence type="ECO:0000259" key="1">
    <source>
        <dbReference type="Pfam" id="PF20612"/>
    </source>
</evidence>
<keyword evidence="3" id="KW-1185">Reference proteome</keyword>